<feature type="transmembrane region" description="Helical" evidence="9">
    <location>
        <begin position="227"/>
        <end position="247"/>
    </location>
</feature>
<reference evidence="13 14" key="1">
    <citation type="submission" date="2017-04" db="EMBL/GenBank/DDBJ databases">
        <authorList>
            <person name="Afonso C.L."/>
            <person name="Miller P.J."/>
            <person name="Scott M.A."/>
            <person name="Spackman E."/>
            <person name="Goraichik I."/>
            <person name="Dimitrov K.M."/>
            <person name="Suarez D.L."/>
            <person name="Swayne D.E."/>
        </authorList>
    </citation>
    <scope>NUCLEOTIDE SEQUENCE [LARGE SCALE GENOMIC DNA]</scope>
    <source>
        <strain evidence="13 14">A2P</strain>
    </source>
</reference>
<dbReference type="CDD" id="cd18783">
    <property type="entry name" value="ABC_6TM_PrtD_LapB_HlyB_like"/>
    <property type="match status" value="1"/>
</dbReference>
<dbReference type="PROSITE" id="PS50929">
    <property type="entry name" value="ABC_TM1F"/>
    <property type="match status" value="1"/>
</dbReference>
<evidence type="ECO:0000256" key="8">
    <source>
        <dbReference type="ARBA" id="ARBA00023136"/>
    </source>
</evidence>
<dbReference type="InterPro" id="IPR003593">
    <property type="entry name" value="AAA+_ATPase"/>
</dbReference>
<feature type="transmembrane region" description="Helical" evidence="9">
    <location>
        <begin position="305"/>
        <end position="325"/>
    </location>
</feature>
<organism evidence="13 14">
    <name type="scientific">Azospirillum oryzae</name>
    <dbReference type="NCBI Taxonomy" id="286727"/>
    <lineage>
        <taxon>Bacteria</taxon>
        <taxon>Pseudomonadati</taxon>
        <taxon>Pseudomonadota</taxon>
        <taxon>Alphaproteobacteria</taxon>
        <taxon>Rhodospirillales</taxon>
        <taxon>Azospirillaceae</taxon>
        <taxon>Azospirillum</taxon>
    </lineage>
</organism>
<feature type="transmembrane region" description="Helical" evidence="9">
    <location>
        <begin position="193"/>
        <end position="215"/>
    </location>
</feature>
<evidence type="ECO:0000259" key="12">
    <source>
        <dbReference type="PROSITE" id="PS50990"/>
    </source>
</evidence>
<keyword evidence="2" id="KW-0813">Transport</keyword>
<dbReference type="GO" id="GO:0005886">
    <property type="term" value="C:plasma membrane"/>
    <property type="evidence" value="ECO:0007669"/>
    <property type="project" value="UniProtKB-SubCell"/>
</dbReference>
<dbReference type="GO" id="GO:0008233">
    <property type="term" value="F:peptidase activity"/>
    <property type="evidence" value="ECO:0007669"/>
    <property type="project" value="InterPro"/>
</dbReference>
<dbReference type="Pfam" id="PF00664">
    <property type="entry name" value="ABC_membrane"/>
    <property type="match status" value="1"/>
</dbReference>
<dbReference type="GO" id="GO:0016887">
    <property type="term" value="F:ATP hydrolysis activity"/>
    <property type="evidence" value="ECO:0007669"/>
    <property type="project" value="InterPro"/>
</dbReference>
<dbReference type="PROSITE" id="PS00211">
    <property type="entry name" value="ABC_TRANSPORTER_1"/>
    <property type="match status" value="1"/>
</dbReference>
<dbReference type="GO" id="GO:0005524">
    <property type="term" value="F:ATP binding"/>
    <property type="evidence" value="ECO:0007669"/>
    <property type="project" value="UniProtKB-KW"/>
</dbReference>
<proteinExistence type="predicted"/>
<keyword evidence="3" id="KW-1003">Cell membrane</keyword>
<dbReference type="Proteomes" id="UP000192936">
    <property type="component" value="Unassembled WGS sequence"/>
</dbReference>
<feature type="transmembrane region" description="Helical" evidence="9">
    <location>
        <begin position="331"/>
        <end position="351"/>
    </location>
</feature>
<comment type="subcellular location">
    <subcellularLocation>
        <location evidence="1">Cell membrane</location>
        <topology evidence="1">Multi-pass membrane protein</topology>
    </subcellularLocation>
</comment>
<dbReference type="InterPro" id="IPR036640">
    <property type="entry name" value="ABC1_TM_sf"/>
</dbReference>
<evidence type="ECO:0000313" key="13">
    <source>
        <dbReference type="EMBL" id="SMF43204.1"/>
    </source>
</evidence>
<dbReference type="InterPro" id="IPR039421">
    <property type="entry name" value="Type_1_exporter"/>
</dbReference>
<feature type="transmembrane region" description="Helical" evidence="9">
    <location>
        <begin position="428"/>
        <end position="453"/>
    </location>
</feature>
<accession>A0A1X7F0Y3</accession>
<dbReference type="EMBL" id="FXAK01000004">
    <property type="protein sequence ID" value="SMF43204.1"/>
    <property type="molecule type" value="Genomic_DNA"/>
</dbReference>
<gene>
    <name evidence="13" type="ORF">SAMN02982917_2206</name>
</gene>
<feature type="domain" description="ABC transporter" evidence="10">
    <location>
        <begin position="505"/>
        <end position="740"/>
    </location>
</feature>
<evidence type="ECO:0000256" key="7">
    <source>
        <dbReference type="ARBA" id="ARBA00022989"/>
    </source>
</evidence>
<dbReference type="InterPro" id="IPR027417">
    <property type="entry name" value="P-loop_NTPase"/>
</dbReference>
<dbReference type="GO" id="GO:0006508">
    <property type="term" value="P:proteolysis"/>
    <property type="evidence" value="ECO:0007669"/>
    <property type="project" value="InterPro"/>
</dbReference>
<dbReference type="Gene3D" id="3.40.50.300">
    <property type="entry name" value="P-loop containing nucleotide triphosphate hydrolases"/>
    <property type="match status" value="1"/>
</dbReference>
<dbReference type="InterPro" id="IPR017871">
    <property type="entry name" value="ABC_transporter-like_CS"/>
</dbReference>
<dbReference type="Pfam" id="PF03412">
    <property type="entry name" value="Peptidase_C39"/>
    <property type="match status" value="1"/>
</dbReference>
<dbReference type="SUPFAM" id="SSF52540">
    <property type="entry name" value="P-loop containing nucleoside triphosphate hydrolases"/>
    <property type="match status" value="1"/>
</dbReference>
<feature type="domain" description="Peptidase C39" evidence="12">
    <location>
        <begin position="31"/>
        <end position="161"/>
    </location>
</feature>
<name>A0A1X7F0Y3_9PROT</name>
<dbReference type="InterPro" id="IPR003439">
    <property type="entry name" value="ABC_transporter-like_ATP-bd"/>
</dbReference>
<evidence type="ECO:0000256" key="2">
    <source>
        <dbReference type="ARBA" id="ARBA00022448"/>
    </source>
</evidence>
<dbReference type="PANTHER" id="PTHR24221">
    <property type="entry name" value="ATP-BINDING CASSETTE SUB-FAMILY B"/>
    <property type="match status" value="1"/>
</dbReference>
<dbReference type="InterPro" id="IPR011527">
    <property type="entry name" value="ABC1_TM_dom"/>
</dbReference>
<evidence type="ECO:0000259" key="11">
    <source>
        <dbReference type="PROSITE" id="PS50929"/>
    </source>
</evidence>
<keyword evidence="7 9" id="KW-1133">Transmembrane helix</keyword>
<evidence type="ECO:0000256" key="1">
    <source>
        <dbReference type="ARBA" id="ARBA00004651"/>
    </source>
</evidence>
<evidence type="ECO:0000313" key="14">
    <source>
        <dbReference type="Proteomes" id="UP000192936"/>
    </source>
</evidence>
<keyword evidence="6 13" id="KW-0067">ATP-binding</keyword>
<dbReference type="STRING" id="286727.SAMN02982917_2206"/>
<dbReference type="PROSITE" id="PS50990">
    <property type="entry name" value="PEPTIDASE_C39"/>
    <property type="match status" value="1"/>
</dbReference>
<evidence type="ECO:0000256" key="5">
    <source>
        <dbReference type="ARBA" id="ARBA00022741"/>
    </source>
</evidence>
<evidence type="ECO:0000256" key="4">
    <source>
        <dbReference type="ARBA" id="ARBA00022692"/>
    </source>
</evidence>
<keyword evidence="8 9" id="KW-0472">Membrane</keyword>
<evidence type="ECO:0000259" key="10">
    <source>
        <dbReference type="PROSITE" id="PS50893"/>
    </source>
</evidence>
<protein>
    <submittedName>
        <fullName evidence="13">ATP-binding cassette, subfamily B</fullName>
    </submittedName>
</protein>
<evidence type="ECO:0000256" key="9">
    <source>
        <dbReference type="SAM" id="Phobius"/>
    </source>
</evidence>
<keyword evidence="5" id="KW-0547">Nucleotide-binding</keyword>
<dbReference type="InterPro" id="IPR005074">
    <property type="entry name" value="Peptidase_C39"/>
</dbReference>
<dbReference type="Gene3D" id="1.20.1560.10">
    <property type="entry name" value="ABC transporter type 1, transmembrane domain"/>
    <property type="match status" value="1"/>
</dbReference>
<dbReference type="SUPFAM" id="SSF90123">
    <property type="entry name" value="ABC transporter transmembrane region"/>
    <property type="match status" value="1"/>
</dbReference>
<dbReference type="AlphaFoldDB" id="A0A1X7F0Y3"/>
<dbReference type="GO" id="GO:0140359">
    <property type="term" value="F:ABC-type transporter activity"/>
    <property type="evidence" value="ECO:0007669"/>
    <property type="project" value="InterPro"/>
</dbReference>
<dbReference type="SMART" id="SM00382">
    <property type="entry name" value="AAA"/>
    <property type="match status" value="1"/>
</dbReference>
<dbReference type="GO" id="GO:0034040">
    <property type="term" value="F:ATPase-coupled lipid transmembrane transporter activity"/>
    <property type="evidence" value="ECO:0007669"/>
    <property type="project" value="TreeGrafter"/>
</dbReference>
<dbReference type="FunFam" id="3.40.50.300:FF:000221">
    <property type="entry name" value="Multidrug ABC transporter ATP-binding protein"/>
    <property type="match status" value="1"/>
</dbReference>
<keyword evidence="4 9" id="KW-0812">Transmembrane</keyword>
<dbReference type="Gene3D" id="3.90.70.10">
    <property type="entry name" value="Cysteine proteinases"/>
    <property type="match status" value="1"/>
</dbReference>
<evidence type="ECO:0000256" key="3">
    <source>
        <dbReference type="ARBA" id="ARBA00022475"/>
    </source>
</evidence>
<evidence type="ECO:0000256" key="6">
    <source>
        <dbReference type="ARBA" id="ARBA00022840"/>
    </source>
</evidence>
<dbReference type="PROSITE" id="PS50893">
    <property type="entry name" value="ABC_TRANSPORTER_2"/>
    <property type="match status" value="1"/>
</dbReference>
<sequence>MVDRDRVTERYEDLAFATHFTFFTAVPMTLAAEVPCAHTGLHSLAVVARQRGLDVSAERLQHSNVIGNEELDTARLLRVAKSIGLKAEATTLDWDDLGKLQDAFPAILRLRNGNSMVVVGFGKQGDTDVAILQDPLAGQELILPVDRIRLNQAWAGEIVLLKRDYGLTDAEQPFGLKWFLVEILRHKRIFRDIGIAAILMSLFALAVPIFFQLVVDRVLVHRSLGTLGVLMVGMVGVILFEAAFSYLRQYLMLYATKKIDAKMNVQVFNKLVGLPMHYFERVSSGEIVKNAQQAERIRNFLTGQLFMTLLDTVSLVIFLPIMFMYSVPLTVLVLAFSVLMAINIGIMIPLIKGRLKDLYQAEVRQQSFLIENIHGMRTVKSLALDGRQKLEWDHRVARAAEQRFDVGRIMIIGQTIAQPLNQLMMACLLGLGTYLALNGDMMMGALIAFYILAGRVTQPLLQMAQLVQQFQEVSISVQMLGTIMNHAPEEGRTGRGLRTPLRGTVEFQEVRFRYSPSSPPALDGVSFTASEGTILGVMGRSGSGKTTVTRLLQGLHRAQEGLIRIDGRDLREYDLDHLRASIGVVLQDNFLFTGTIRENVSAAKPGATTEEILKVIHLAGADEFVERLPKGLDTMLEEGSSNLSGGQRQRLAIARALLTNPKILIMDEATSALDAESEAIVQANLMNIARGRTMIIISHRLSSLVPSDTILVMDRGKVVDSGRHDELLERCDIYQHLWHQQNRHI</sequence>
<dbReference type="PANTHER" id="PTHR24221:SF647">
    <property type="entry name" value="BLL6336 PROTEIN"/>
    <property type="match status" value="1"/>
</dbReference>
<feature type="domain" description="ABC transmembrane type-1" evidence="11">
    <location>
        <begin position="193"/>
        <end position="472"/>
    </location>
</feature>
<dbReference type="Pfam" id="PF00005">
    <property type="entry name" value="ABC_tran"/>
    <property type="match status" value="1"/>
</dbReference>